<comment type="function">
    <text evidence="1">Resistance to tetracycline by an active tetracycline efflux. This is an energy-dependent process that decreases the accumulation of the antibiotic in whole cells. This protein functions as a metal-tetracycline/H(+) antiporter.</text>
</comment>
<comment type="caution">
    <text evidence="10">The sequence shown here is derived from an EMBL/GenBank/DDBJ whole genome shotgun (WGS) entry which is preliminary data.</text>
</comment>
<dbReference type="InterPro" id="IPR020846">
    <property type="entry name" value="MFS_dom"/>
</dbReference>
<dbReference type="PROSITE" id="PS50850">
    <property type="entry name" value="MFS"/>
    <property type="match status" value="1"/>
</dbReference>
<dbReference type="InterPro" id="IPR011701">
    <property type="entry name" value="MFS"/>
</dbReference>
<keyword evidence="7 8" id="KW-0472">Membrane</keyword>
<feature type="domain" description="Major facilitator superfamily (MFS) profile" evidence="9">
    <location>
        <begin position="6"/>
        <end position="387"/>
    </location>
</feature>
<dbReference type="SUPFAM" id="SSF103473">
    <property type="entry name" value="MFS general substrate transporter"/>
    <property type="match status" value="1"/>
</dbReference>
<evidence type="ECO:0000256" key="5">
    <source>
        <dbReference type="ARBA" id="ARBA00022692"/>
    </source>
</evidence>
<dbReference type="PANTHER" id="PTHR43124:SF3">
    <property type="entry name" value="CHLORAMPHENICOL EFFLUX PUMP RV0191"/>
    <property type="match status" value="1"/>
</dbReference>
<evidence type="ECO:0000256" key="3">
    <source>
        <dbReference type="ARBA" id="ARBA00007520"/>
    </source>
</evidence>
<dbReference type="EMBL" id="JBHUON010000005">
    <property type="protein sequence ID" value="MFD2864265.1"/>
    <property type="molecule type" value="Genomic_DNA"/>
</dbReference>
<keyword evidence="5 8" id="KW-0812">Transmembrane</keyword>
<dbReference type="InterPro" id="IPR050189">
    <property type="entry name" value="MFS_Efflux_Transporters"/>
</dbReference>
<dbReference type="InterPro" id="IPR036259">
    <property type="entry name" value="MFS_trans_sf"/>
</dbReference>
<evidence type="ECO:0000256" key="8">
    <source>
        <dbReference type="SAM" id="Phobius"/>
    </source>
</evidence>
<feature type="transmembrane region" description="Helical" evidence="8">
    <location>
        <begin position="41"/>
        <end position="60"/>
    </location>
</feature>
<dbReference type="RefSeq" id="WP_377124619.1">
    <property type="nucleotide sequence ID" value="NZ_JBHUHN010000001.1"/>
</dbReference>
<dbReference type="PROSITE" id="PS00216">
    <property type="entry name" value="SUGAR_TRANSPORT_1"/>
    <property type="match status" value="1"/>
</dbReference>
<evidence type="ECO:0000256" key="2">
    <source>
        <dbReference type="ARBA" id="ARBA00004651"/>
    </source>
</evidence>
<dbReference type="Gene3D" id="1.20.1250.20">
    <property type="entry name" value="MFS general substrate transporter like domains"/>
    <property type="match status" value="1"/>
</dbReference>
<proteinExistence type="inferred from homology"/>
<dbReference type="PANTHER" id="PTHR43124">
    <property type="entry name" value="PURINE EFFLUX PUMP PBUE"/>
    <property type="match status" value="1"/>
</dbReference>
<evidence type="ECO:0000313" key="11">
    <source>
        <dbReference type="Proteomes" id="UP001597601"/>
    </source>
</evidence>
<feature type="transmembrane region" description="Helical" evidence="8">
    <location>
        <begin position="7"/>
        <end position="29"/>
    </location>
</feature>
<feature type="transmembrane region" description="Helical" evidence="8">
    <location>
        <begin position="276"/>
        <end position="309"/>
    </location>
</feature>
<organism evidence="10 11">
    <name type="scientific">Mucilaginibacter antarcticus</name>
    <dbReference type="NCBI Taxonomy" id="1855725"/>
    <lineage>
        <taxon>Bacteria</taxon>
        <taxon>Pseudomonadati</taxon>
        <taxon>Bacteroidota</taxon>
        <taxon>Sphingobacteriia</taxon>
        <taxon>Sphingobacteriales</taxon>
        <taxon>Sphingobacteriaceae</taxon>
        <taxon>Mucilaginibacter</taxon>
    </lineage>
</organism>
<accession>A0ABW5XKN0</accession>
<protein>
    <submittedName>
        <fullName evidence="10">MFS transporter</fullName>
    </submittedName>
</protein>
<feature type="transmembrane region" description="Helical" evidence="8">
    <location>
        <begin position="95"/>
        <end position="118"/>
    </location>
</feature>
<evidence type="ECO:0000259" key="9">
    <source>
        <dbReference type="PROSITE" id="PS50850"/>
    </source>
</evidence>
<feature type="transmembrane region" description="Helical" evidence="8">
    <location>
        <begin position="246"/>
        <end position="264"/>
    </location>
</feature>
<evidence type="ECO:0000256" key="6">
    <source>
        <dbReference type="ARBA" id="ARBA00022989"/>
    </source>
</evidence>
<comment type="subcellular location">
    <subcellularLocation>
        <location evidence="2">Cell membrane</location>
        <topology evidence="2">Multi-pass membrane protein</topology>
    </subcellularLocation>
</comment>
<keyword evidence="6 8" id="KW-1133">Transmembrane helix</keyword>
<keyword evidence="11" id="KW-1185">Reference proteome</keyword>
<name>A0ABW5XKN0_9SPHI</name>
<gene>
    <name evidence="10" type="ORF">ACFSYC_06145</name>
</gene>
<evidence type="ECO:0000256" key="7">
    <source>
        <dbReference type="ARBA" id="ARBA00023136"/>
    </source>
</evidence>
<evidence type="ECO:0000256" key="1">
    <source>
        <dbReference type="ARBA" id="ARBA00003279"/>
    </source>
</evidence>
<keyword evidence="4" id="KW-1003">Cell membrane</keyword>
<dbReference type="CDD" id="cd17330">
    <property type="entry name" value="MFS_SLC46_TetA_like"/>
    <property type="match status" value="1"/>
</dbReference>
<reference evidence="11" key="1">
    <citation type="journal article" date="2019" name="Int. J. Syst. Evol. Microbiol.">
        <title>The Global Catalogue of Microorganisms (GCM) 10K type strain sequencing project: providing services to taxonomists for standard genome sequencing and annotation.</title>
        <authorList>
            <consortium name="The Broad Institute Genomics Platform"/>
            <consortium name="The Broad Institute Genome Sequencing Center for Infectious Disease"/>
            <person name="Wu L."/>
            <person name="Ma J."/>
        </authorList>
    </citation>
    <scope>NUCLEOTIDE SEQUENCE [LARGE SCALE GENOMIC DNA]</scope>
    <source>
        <strain evidence="11">KCTC 52232</strain>
    </source>
</reference>
<feature type="transmembrane region" description="Helical" evidence="8">
    <location>
        <begin position="72"/>
        <end position="89"/>
    </location>
</feature>
<dbReference type="Proteomes" id="UP001597601">
    <property type="component" value="Unassembled WGS sequence"/>
</dbReference>
<dbReference type="InterPro" id="IPR005829">
    <property type="entry name" value="Sugar_transporter_CS"/>
</dbReference>
<feature type="transmembrane region" description="Helical" evidence="8">
    <location>
        <begin position="365"/>
        <end position="383"/>
    </location>
</feature>
<dbReference type="Pfam" id="PF07690">
    <property type="entry name" value="MFS_1"/>
    <property type="match status" value="1"/>
</dbReference>
<sequence length="387" mass="41386">MKSNKNLWILVFICIINSIGFGIIVPLLYTIGKKYGATPQTIGLLTAAFSVAQFIATPFMGALSDRFGRKPLLTISLIGTCISFLMFTWAESLMIIFAARILDGLTGGNISVAQAMVTDTSTAKDRAKKFGFLSSAFGFGFVIGPAAGGLLNELGPKVPFYFAAAISLTGILLTMFFLEETNPAAKRSKAKKDSKFSFKSLVTVLKMPAVGLAILVGFLLTTAQFTMLIGFQTFTLDILKLKPTQIGIFYAAFGVSGILGQLIVPGAIKFIKAKSVILLISTALCLAAMAGSGFTAVLIPFAICIFIYGIFNGLRNPMLNAIIADHNDPKRQGEVMGVNQAYISLGQVIGPITAGFVAVISVHTVFWLASFYILIALLFSFMLKAKA</sequence>
<feature type="transmembrane region" description="Helical" evidence="8">
    <location>
        <begin position="200"/>
        <end position="226"/>
    </location>
</feature>
<evidence type="ECO:0000313" key="10">
    <source>
        <dbReference type="EMBL" id="MFD2864265.1"/>
    </source>
</evidence>
<feature type="transmembrane region" description="Helical" evidence="8">
    <location>
        <begin position="160"/>
        <end position="179"/>
    </location>
</feature>
<dbReference type="InterPro" id="IPR001958">
    <property type="entry name" value="Tet-R_TetA/multi-R_MdtG-like"/>
</dbReference>
<evidence type="ECO:0000256" key="4">
    <source>
        <dbReference type="ARBA" id="ARBA00022475"/>
    </source>
</evidence>
<comment type="similarity">
    <text evidence="3">Belongs to the major facilitator superfamily. TCR/Tet family.</text>
</comment>
<dbReference type="PRINTS" id="PR01035">
    <property type="entry name" value="TCRTETA"/>
</dbReference>
<feature type="transmembrane region" description="Helical" evidence="8">
    <location>
        <begin position="130"/>
        <end position="148"/>
    </location>
</feature>